<keyword evidence="9 14" id="KW-0175">Coiled coil</keyword>
<dbReference type="FunFam" id="1.20.1270.280:FF:000003">
    <property type="entry name" value="Dynein axonemal heavy chain 17"/>
    <property type="match status" value="1"/>
</dbReference>
<keyword evidence="8" id="KW-0243">Dynein</keyword>
<feature type="domain" description="AAA+ ATPase" evidence="16">
    <location>
        <begin position="2470"/>
        <end position="2617"/>
    </location>
</feature>
<dbReference type="PANTHER" id="PTHR46532:SF11">
    <property type="entry name" value="DYNEIN AXONEMAL HEAVY CHAIN 12"/>
    <property type="match status" value="1"/>
</dbReference>
<dbReference type="GO" id="GO:0005524">
    <property type="term" value="F:ATP binding"/>
    <property type="evidence" value="ECO:0007669"/>
    <property type="project" value="UniProtKB-KW"/>
</dbReference>
<dbReference type="Pfam" id="PF12774">
    <property type="entry name" value="AAA_6"/>
    <property type="match status" value="1"/>
</dbReference>
<dbReference type="FunFam" id="1.10.472.130:FF:000001">
    <property type="entry name" value="Dynein, axonemal, heavy chain 9"/>
    <property type="match status" value="1"/>
</dbReference>
<dbReference type="SUPFAM" id="SSF52540">
    <property type="entry name" value="P-loop containing nucleoside triphosphate hydrolases"/>
    <property type="match status" value="4"/>
</dbReference>
<evidence type="ECO:0000256" key="7">
    <source>
        <dbReference type="ARBA" id="ARBA00022840"/>
    </source>
</evidence>
<dbReference type="FunFam" id="1.20.58.1120:FF:000002">
    <property type="entry name" value="Dynein heavy chain 9, axonemal"/>
    <property type="match status" value="1"/>
</dbReference>
<dbReference type="Gene3D" id="1.10.287.2620">
    <property type="match status" value="1"/>
</dbReference>
<dbReference type="PANTHER" id="PTHR46532">
    <property type="entry name" value="MALE FERTILITY FACTOR KL5"/>
    <property type="match status" value="1"/>
</dbReference>
<accession>A0A833ZGF2</accession>
<feature type="coiled-coil region" evidence="14">
    <location>
        <begin position="790"/>
        <end position="817"/>
    </location>
</feature>
<dbReference type="FunFam" id="3.40.50.300:FF:000682">
    <property type="entry name" value="Dynein axonemal heavy chain 17"/>
    <property type="match status" value="1"/>
</dbReference>
<dbReference type="Gene3D" id="3.40.50.300">
    <property type="entry name" value="P-loop containing nucleotide triphosphate hydrolases"/>
    <property type="match status" value="4"/>
</dbReference>
<dbReference type="Pfam" id="PF08393">
    <property type="entry name" value="DHC_N2"/>
    <property type="match status" value="1"/>
</dbReference>
<reference evidence="17 18" key="1">
    <citation type="journal article" date="2020" name="Nature">
        <title>Six reference-quality genomes reveal evolution of bat adaptations.</title>
        <authorList>
            <person name="Jebb D."/>
            <person name="Huang Z."/>
            <person name="Pippel M."/>
            <person name="Hughes G.M."/>
            <person name="Lavrichenko K."/>
            <person name="Devanna P."/>
            <person name="Winkler S."/>
            <person name="Jermiin L.S."/>
            <person name="Skirmuntt E.C."/>
            <person name="Katzourakis A."/>
            <person name="Burkitt-Gray L."/>
            <person name="Ray D.A."/>
            <person name="Sullivan K.A.M."/>
            <person name="Roscito J.G."/>
            <person name="Kirilenko B.M."/>
            <person name="Davalos L.M."/>
            <person name="Corthals A.P."/>
            <person name="Power M.L."/>
            <person name="Jones G."/>
            <person name="Ransome R.D."/>
            <person name="Dechmann D.K.N."/>
            <person name="Locatelli A.G."/>
            <person name="Puechmaille S.J."/>
            <person name="Fedrigo O."/>
            <person name="Jarvis E.D."/>
            <person name="Hiller M."/>
            <person name="Vernes S.C."/>
            <person name="Myers E.W."/>
            <person name="Teeling E.C."/>
        </authorList>
    </citation>
    <scope>NUCLEOTIDE SEQUENCE [LARGE SCALE GENOMIC DNA]</scope>
    <source>
        <strain evidence="17">Bat1K_MPI-CBG_1</strain>
    </source>
</reference>
<keyword evidence="5" id="KW-0677">Repeat</keyword>
<dbReference type="SMART" id="SM00382">
    <property type="entry name" value="AAA"/>
    <property type="match status" value="3"/>
</dbReference>
<dbReference type="InterPro" id="IPR043157">
    <property type="entry name" value="Dynein_AAA1S"/>
</dbReference>
<dbReference type="InterPro" id="IPR013602">
    <property type="entry name" value="Dynein_heavy_linker"/>
</dbReference>
<dbReference type="FunFam" id="1.10.287.2620:FF:000004">
    <property type="entry name" value="Dynein axonemal heavy chain 17"/>
    <property type="match status" value="1"/>
</dbReference>
<evidence type="ECO:0000256" key="3">
    <source>
        <dbReference type="ARBA" id="ARBA00022490"/>
    </source>
</evidence>
<dbReference type="InterPro" id="IPR041466">
    <property type="entry name" value="Dynein_AAA5_ext"/>
</dbReference>
<dbReference type="Pfam" id="PF12775">
    <property type="entry name" value="AAA_7"/>
    <property type="match status" value="1"/>
</dbReference>
<dbReference type="InterPro" id="IPR042219">
    <property type="entry name" value="AAA_lid_11_sf"/>
</dbReference>
<dbReference type="InterPro" id="IPR024317">
    <property type="entry name" value="Dynein_heavy_chain_D4_dom"/>
</dbReference>
<dbReference type="InterPro" id="IPR043160">
    <property type="entry name" value="Dynein_C_barrel"/>
</dbReference>
<evidence type="ECO:0000256" key="12">
    <source>
        <dbReference type="ARBA" id="ARBA00023212"/>
    </source>
</evidence>
<dbReference type="Gene3D" id="1.20.920.30">
    <property type="match status" value="1"/>
</dbReference>
<dbReference type="InterPro" id="IPR003593">
    <property type="entry name" value="AAA+_ATPase"/>
</dbReference>
<dbReference type="FunFam" id="1.10.8.710:FF:000002">
    <property type="entry name" value="dynein heavy chain 17, axonemal"/>
    <property type="match status" value="1"/>
</dbReference>
<dbReference type="Gene3D" id="1.10.472.130">
    <property type="match status" value="1"/>
</dbReference>
<dbReference type="Pfam" id="PF12777">
    <property type="entry name" value="MT"/>
    <property type="match status" value="1"/>
</dbReference>
<evidence type="ECO:0000256" key="4">
    <source>
        <dbReference type="ARBA" id="ARBA00022701"/>
    </source>
</evidence>
<dbReference type="Pfam" id="PF18199">
    <property type="entry name" value="Dynein_C"/>
    <property type="match status" value="1"/>
</dbReference>
<dbReference type="GO" id="GO:0008569">
    <property type="term" value="F:minus-end-directed microtubule motor activity"/>
    <property type="evidence" value="ECO:0007669"/>
    <property type="project" value="InterPro"/>
</dbReference>
<dbReference type="InterPro" id="IPR024743">
    <property type="entry name" value="Dynein_HC_stalk"/>
</dbReference>
<dbReference type="Gene3D" id="1.10.8.1220">
    <property type="match status" value="1"/>
</dbReference>
<dbReference type="FunFam" id="3.40.50.300:FF:002141">
    <property type="entry name" value="Dynein heavy chain"/>
    <property type="match status" value="1"/>
</dbReference>
<dbReference type="FunFam" id="1.20.140.100:FF:000007">
    <property type="entry name" value="Dynein axonemal heavy chain 9"/>
    <property type="match status" value="1"/>
</dbReference>
<evidence type="ECO:0000256" key="2">
    <source>
        <dbReference type="ARBA" id="ARBA00008887"/>
    </source>
</evidence>
<dbReference type="FunFam" id="1.10.8.1220:FF:000001">
    <property type="entry name" value="Dynein axonemal heavy chain 5"/>
    <property type="match status" value="1"/>
</dbReference>
<feature type="domain" description="AAA+ ATPase" evidence="16">
    <location>
        <begin position="2143"/>
        <end position="2274"/>
    </location>
</feature>
<evidence type="ECO:0000313" key="17">
    <source>
        <dbReference type="EMBL" id="KAF6093354.1"/>
    </source>
</evidence>
<feature type="coiled-coil region" evidence="14">
    <location>
        <begin position="3059"/>
        <end position="3145"/>
    </location>
</feature>
<dbReference type="FunFam" id="3.10.490.20:FF:000002">
    <property type="entry name" value="Dynein axonemal heavy chain 17"/>
    <property type="match status" value="1"/>
</dbReference>
<dbReference type="FunFam" id="3.40.50.300:FF:000219">
    <property type="entry name" value="Dynein axonemal heavy chain 17"/>
    <property type="match status" value="1"/>
</dbReference>
<dbReference type="GO" id="GO:0005874">
    <property type="term" value="C:microtubule"/>
    <property type="evidence" value="ECO:0007669"/>
    <property type="project" value="UniProtKB-KW"/>
</dbReference>
<dbReference type="InterPro" id="IPR013594">
    <property type="entry name" value="Dynein_heavy_tail"/>
</dbReference>
<dbReference type="InterPro" id="IPR027417">
    <property type="entry name" value="P-loop_NTPase"/>
</dbReference>
<comment type="caution">
    <text evidence="17">The sequence shown here is derived from an EMBL/GenBank/DDBJ whole genome shotgun (WGS) entry which is preliminary data.</text>
</comment>
<feature type="domain" description="AAA+ ATPase" evidence="16">
    <location>
        <begin position="1865"/>
        <end position="2001"/>
    </location>
</feature>
<dbReference type="FunFam" id="3.20.180.20:FF:000001">
    <property type="entry name" value="Dynein axonemal heavy chain 5"/>
    <property type="match status" value="1"/>
</dbReference>
<dbReference type="GO" id="GO:0051959">
    <property type="term" value="F:dynein light intermediate chain binding"/>
    <property type="evidence" value="ECO:0007669"/>
    <property type="project" value="InterPro"/>
</dbReference>
<dbReference type="Gene3D" id="3.10.490.20">
    <property type="match status" value="1"/>
</dbReference>
<proteinExistence type="inferred from homology"/>
<dbReference type="GO" id="GO:0005858">
    <property type="term" value="C:axonemal dynein complex"/>
    <property type="evidence" value="ECO:0007669"/>
    <property type="project" value="TreeGrafter"/>
</dbReference>
<evidence type="ECO:0000313" key="18">
    <source>
        <dbReference type="Proteomes" id="UP000664940"/>
    </source>
</evidence>
<evidence type="ECO:0000256" key="9">
    <source>
        <dbReference type="ARBA" id="ARBA00023054"/>
    </source>
</evidence>
<evidence type="ECO:0000256" key="15">
    <source>
        <dbReference type="SAM" id="MobiDB-lite"/>
    </source>
</evidence>
<dbReference type="InterPro" id="IPR042222">
    <property type="entry name" value="Dynein_2_N"/>
</dbReference>
<evidence type="ECO:0000256" key="5">
    <source>
        <dbReference type="ARBA" id="ARBA00022737"/>
    </source>
</evidence>
<dbReference type="GO" id="GO:0007018">
    <property type="term" value="P:microtubule-based movement"/>
    <property type="evidence" value="ECO:0007669"/>
    <property type="project" value="InterPro"/>
</dbReference>
<evidence type="ECO:0000256" key="6">
    <source>
        <dbReference type="ARBA" id="ARBA00022741"/>
    </source>
</evidence>
<evidence type="ECO:0000256" key="14">
    <source>
        <dbReference type="SAM" id="Coils"/>
    </source>
</evidence>
<dbReference type="InterPro" id="IPR041589">
    <property type="entry name" value="DNAH3_AAA_lid_1"/>
</dbReference>
<dbReference type="Gene3D" id="1.20.58.1120">
    <property type="match status" value="1"/>
</dbReference>
<dbReference type="Pfam" id="PF18198">
    <property type="entry name" value="AAA_lid_11"/>
    <property type="match status" value="1"/>
</dbReference>
<dbReference type="FunFam" id="3.40.50.300:FF:000049">
    <property type="entry name" value="Dynein, axonemal, heavy chain 5"/>
    <property type="match status" value="1"/>
</dbReference>
<dbReference type="FunFam" id="1.20.920.20:FF:000003">
    <property type="entry name" value="Dynein axonemal heavy chain 17"/>
    <property type="match status" value="1"/>
</dbReference>
<dbReference type="Gene3D" id="1.10.8.720">
    <property type="entry name" value="Region D6 of dynein motor"/>
    <property type="match status" value="1"/>
</dbReference>
<dbReference type="Pfam" id="PF08385">
    <property type="entry name" value="DHC_N1"/>
    <property type="match status" value="1"/>
</dbReference>
<name>A0A833ZGF2_9CHIR</name>
<evidence type="ECO:0000256" key="8">
    <source>
        <dbReference type="ARBA" id="ARBA00023017"/>
    </source>
</evidence>
<keyword evidence="4" id="KW-0493">Microtubule</keyword>
<dbReference type="Proteomes" id="UP000664940">
    <property type="component" value="Unassembled WGS sequence"/>
</dbReference>
<feature type="coiled-coil region" evidence="14">
    <location>
        <begin position="3289"/>
        <end position="3330"/>
    </location>
</feature>
<dbReference type="GO" id="GO:0045505">
    <property type="term" value="F:dynein intermediate chain binding"/>
    <property type="evidence" value="ECO:0007669"/>
    <property type="project" value="InterPro"/>
</dbReference>
<protein>
    <submittedName>
        <fullName evidence="17">Dynein axonemal heavy chain 9</fullName>
    </submittedName>
</protein>
<evidence type="ECO:0000259" key="16">
    <source>
        <dbReference type="SMART" id="SM00382"/>
    </source>
</evidence>
<dbReference type="FunFam" id="1.10.8.720:FF:000002">
    <property type="entry name" value="Dynein heavy chain 9, axonemal"/>
    <property type="match status" value="1"/>
</dbReference>
<feature type="region of interest" description="Disordered" evidence="15">
    <location>
        <begin position="1"/>
        <end position="22"/>
    </location>
</feature>
<gene>
    <name evidence="17" type="ORF">HJG60_003940</name>
</gene>
<dbReference type="Pfam" id="PF12781">
    <property type="entry name" value="AAA_9"/>
    <property type="match status" value="1"/>
</dbReference>
<keyword evidence="7" id="KW-0067">ATP-binding</keyword>
<dbReference type="InterPro" id="IPR041228">
    <property type="entry name" value="Dynein_C"/>
</dbReference>
<organism evidence="17 18">
    <name type="scientific">Phyllostomus discolor</name>
    <name type="common">pale spear-nosed bat</name>
    <dbReference type="NCBI Taxonomy" id="89673"/>
    <lineage>
        <taxon>Eukaryota</taxon>
        <taxon>Metazoa</taxon>
        <taxon>Chordata</taxon>
        <taxon>Craniata</taxon>
        <taxon>Vertebrata</taxon>
        <taxon>Euteleostomi</taxon>
        <taxon>Mammalia</taxon>
        <taxon>Eutheria</taxon>
        <taxon>Laurasiatheria</taxon>
        <taxon>Chiroptera</taxon>
        <taxon>Yangochiroptera</taxon>
        <taxon>Phyllostomidae</taxon>
        <taxon>Phyllostominae</taxon>
        <taxon>Phyllostomus</taxon>
    </lineage>
</organism>
<dbReference type="Pfam" id="PF12780">
    <property type="entry name" value="AAA_8"/>
    <property type="match status" value="1"/>
</dbReference>
<comment type="subcellular location">
    <subcellularLocation>
        <location evidence="1">Cytoplasm</location>
        <location evidence="1">Cytoskeleton</location>
        <location evidence="1">Cilium axoneme</location>
    </subcellularLocation>
</comment>
<dbReference type="EMBL" id="JABVXQ010000008">
    <property type="protein sequence ID" value="KAF6093354.1"/>
    <property type="molecule type" value="Genomic_DNA"/>
</dbReference>
<keyword evidence="11" id="KW-0505">Motor protein</keyword>
<dbReference type="Gene3D" id="1.20.1270.280">
    <property type="match status" value="1"/>
</dbReference>
<sequence length="4410" mass="504886">MPSAEELAVLAEENPDQEPSGDPRLRLLGAYVTQSLRPAAGSWERCAGTAEAEQQLHAFLGHDAAEGPRPLLVVRPGPAGLALWSGLDLDPDFNPPRAKGLFFLRTRSEPPGPNSLRGAVLCGDVPAAPLEHLAALLSKVVIPILANKKNHLDWPPVVCQDVQQHAHSLQCDLMVVLEHRRGKTLLPLPAGSEKMAFWDSESETVLDSTDKSVIYAIESAVIQWSHQVQLVLKKESSQPLLQGENPTPKVELEFWKSRSEDLEYIYNQLRTIKVRGLAGLLDKLQSSYFPAFQAMFRDVVAALMEAKDIYAHLMPLYRHLETLESMEFPEVKPWLRPLLHVVCLIWATCKSYCSPGRLTVLLQEICNLLVQQASDYLSPEDLLKSEVEESQRKLQVVMDTLNFFKQVFQDRRENLHTYFKGNQEVREWDFQSSLVFVRLDGFLRRLHVVEDLLKTTLDFHKLEKLEFSGFRGNALSQQVQQMYDEFQELCRIFSESSYDCLDPQNMEFENDVSKFNQRVEDLDRRLGTIFIQAFDDAPDLEHAFKLLDIAGNLLERPLVARDVSDKYLVLIQMFNQELDTVRIIYGQHVQEKAELGFSAVHKNMPSVAGGLRWAQELRQRIEGPFNNFERVTHPCMESAEGKRMIQKYEAMVSLLERYETRLYEDWCQTVSEKSQYNLSQPLLKRDPETKEITVNFNSQLVSVLKEMSYLQLRQMKHIPETAAAMFSSREFYRQLVARLELMANWYNKVMKTLLEVEFPLVEKELQNIDLRLRAAEETLNWKTDGVWDYVIEMTNSIHDLEQRIQKTKGNVEEIQNIMKTWVSPLFKRKDGRKECLLSMDDQQDRMEKYYSYIRDSGLKIHTLVQENLGLFSADPASNSWKTYVNYIDDMLQDGFFLTIECSLQYLLENTECKPGLNPIFEAQLSLAIPELVFSPSLESGLEGSFYDMVEGLVTSIFRIASLVPRLSPQNSAPHYQVDMEAADDLARMRSTLMDRVQGMMALCCSYRNTFSQYSYLYVEDRKEILAQFLLYGHVLTPEEIEAHEEDGIPENPPLLHQFKAQIDSYEKLYEDVCRLEPIKVFDCWMRIDVRPFKASLLNLIKRWSLLFKQHLVDYVTNSLADLELFIKNSESGLLKKVEKGDFKGLVEIMEHLMALKERQSSTDEMFEPLKQTIELLKTYGQELPETVFKQLEELPEKWSNIKKLAIAVRQHVAPLQANEVALLRQRCTAFEMEQQQFWEQFHMEAPFRFNSTDPHRMLDARHSEIQQMESTMASIADTASLFEVNIPDYKQLRQCRREVCQLKELWDTIGMVTSTIHAWEATPWRNINVEAMDLECKRFARYLRNLDKEVRTWEAFTGLESTVLNTLTSLRAVAELQNPAIRERHWRQLVQATGVSFVMDEGTTLAHLLQLQLHCFEDEVRGIVDKAVKEMGMEKILKELQTTWTSMEFQYEPHPRTHIPLLHLDEDLIEVLEDNQVQLQNLMMSKHVAFFLEEVSRWQKKLSTADAVISMWFDVQQTWSHLESIFIGSEDIRAQLPQDSERFEGIDIDFKELAYYAQKTPNVVEATNKSGLYEKLEDIQSRLHLCEKALAEYLDTKRLVFPRFYFLSSSDLLDILSNGTAPLQVQRHLSKLFDNMAKMRFHLDTSEKPTKISLGMYSKENEYVAFSKPCDCSGQVEIWLNHVLVHMKATIRHEMTEGVAAYEERPREQWLFDYPAQVALTCTQIWWTTEVGMAFARLEEGYESAMKDYHKKQVAQLKTLISMLISPLSKGDRQKIMTICTIDVHARDVVAKMIAQKVDNAQAFLWLSQLRHRWDDEAKHCFANICDAQFLYSYEYLGNTPRLVITPLTDRCYITLTQSLHLTMSGAPSGPAGTGKTETTKDLGRALGIMVYVFNCSEQMDYKSCGNIYKGLAQTGAWGCFDEFNRISVEVLSVVAVQVKSIQDAIRDKKQQFNFLGEEISLNPSVGIFITMNPGYAGRTELPENLKALFRPCAMVVPDFELICEIMLVAEGFIEARSLARKFITLYQLCKELLSKQDHYDWGLRAIKSVLVVAGSLKRGDPDRPEDQVLMRSLRDFNIPKIVTDDMPVFMGLIGDLFPTLDVPRRRDLNFEALVKKAVVELKLQAEDNFVLKVVQLEELLAVRHSVFVVGSAGTGKSQVLRSLHKTYQIMKRRPVWTDLNPKAVTNDELFGIINPATQEWKDGLFSSIMRELANITHDGPKWILLDGDIDPMWIESLNTVMDDNKVLTLASNERIPLNPTMRLLFEISHLRTATPATVSRAGILYINPADLGWNPPVSSWIDRREIQTERANLAILFDKYLPACLDTLRTRFKRIIPVPEQSMVQTLCYLLECLLTKENIPADCPKETYELYFVFAAIWAFGGAMIQDQLVDHRAEFSKWWLAEFKTVKFPSQGTIFDYYIDPETKKFEPWSKLIPQFEFDPEMPLQACLVHTSETIRVCYFIERLMEQQRPLMLVGTAGTGKSVLVGAKLASLDAEDYLVKNVPFNYYTTSAMLQAVLEKPLEKKAGRNYGPPGNKKLIYFIDDMNMPEVDAYGTVQPHTIIRQHLDYRHWYDRSKLSLKEIMNVQYVSCMNPTSGSFTINPRLQRHFSVFGLSFPGADALSSIYSTILTQHLKLGNFPASLQKSIPQLINLALTFHQKIATTFLPTAIKFHYIFNLRDFANIFQGILFSSVECIKSTQDLVKLYLHEANRVYRDKLVEEKDLDLFDKIQIDVVKKIFDDIEEIMEQTQSLNMYCHFANGIGEPKYMPVPSWELLAQTLVDALESHNEVNTVMDLVLFEDAMQHVCRINRILEAPRGNALLVGVGGSGKQSLTRLAAFISSMDVFQITLRKGYQIADFKMDLASLCLKAGVKNLSTVFLMTDAQVANEKFLVLINDLLASGEVPDLYSDDEVENIINNMKNEVKSQGLVDNRENCWKFFIERVRRQLKVTLCFSPVGNKLRVRSRKFPAIVNCTTIDWFHKWPQQALESVSLRFLQNTESIELTVKQSISKFMAFVHTSVNQTSQSYLNNEQRYNYTTSKSFLEFIRLYQSLLRRNGKELKSKMERLENGLLKLRSTSAQVDDLKAKLATQEVELKQKNEDADKLIQEVGIETDKVSREKALADKEEQKVALIMLEVEQKQKDCEEDLAKAEPALIAAQAALNTLNKTNLTELKSFGSPPQAVSNVSAAVMALVAPEGKVPKDRSWKAAKVAMARVDAFLDSLINFNKENIHENCLKAIRPYLQDPEFNPEFVATKSYAAAGLCSWVINIVKFYEVFCDVEPKRQALSRATSDLTAAQEKLAAIKTKIAHLNDNLAKLTTKFEKATADKLKCQQEAEMTAGTISLANRLVGGLASENVRWAEAVQNFKQRERKLCGDILLTTAFISYLGFFTKKYRQRLVDETWRPYLSQLQVPIPVTPSLDTLRMLMDDADLAAWQNEGLPADRMSAENAAILINCERWPLMVDPQLQGIKWVKNKYGEDLRVTQIGQKGYLQTIERALEAGDVVLIENLEESIDPILGPLLGREVIKKGRFIKIGDKECEYNPKFRLILHTKLANPHYQPELQAQATLINFTVTRDGLEDQLLASVVSMERPDLEQLKSELTKQQNGFKITLKTLEDNLLSRLSSASGNFLGDMALVENLEVTKQTAAEVEKKFQEANVTEAKINEAREHYRPAAARASLLYFIMNDLSKIHPMYQFSLKAFSTTFQKAVQKAGPAESLQERLTNLIDNITFSVYQYTTRGLFECDKLTYLAQLTFQVLLLNQEAVTAELDFLLRAPVQTGTPSPVDFLSHQAWGTIKALSSMEEFNNLDRDIEGSAKSWKKFVESECPEKEKFPQEWKNKTALQRLCMMRAMRPDRLTYAMRHFVEETLGSKYAVGRALDFAASFEESGPATPVFFILSPGVDPLKDVENQGKKLGYTFNNKNFHNVSLGQGQEVVAEATLDLAAQKGHWVILQDTLEMCSRETEFKSILFALCYFHAVVAERRKFGPQGWNRSYPFNTGDLTISVNVLYNFLEANAKVPYDDLRYLFGEIMYGGHITDDWDRKLCRTYLEEFIKPEMLEGELSLAPGFPLPGNMDYNGYHQYIDAKLPPESPYLYGLHPNAEIGFLTQSSEKLFRTVLELQPRDSHAKDGAGVTREEKVKALLEEILERVTDEFNLPELMAKVQERTPYTAVVFQECEQMNVLTREIQRSLRELHLGLKGELTMTGDMENLQNNLYLDTVPEPWAKRAYPSTAGLAVWFLDLLSRIKELEAWTGDFTMPSTVWLTGFFNPQSFLTAIMQSMARKNEWPLDQMALQCDVTKKNREDFRSPPREGAYVHGLFMEGARWDAQAGVITEAKLKDLTPPMPVMFIKALPAEKQDCRSVYPCPMYKTCQRGPTYVWTFNLKTKENPSKWVLAGVALLLQI</sequence>
<dbReference type="InterPro" id="IPR041658">
    <property type="entry name" value="AAA_lid_11"/>
</dbReference>
<evidence type="ECO:0000256" key="10">
    <source>
        <dbReference type="ARBA" id="ARBA00023069"/>
    </source>
</evidence>
<keyword evidence="13" id="KW-0966">Cell projection</keyword>
<dbReference type="Gene3D" id="1.10.8.710">
    <property type="match status" value="1"/>
</dbReference>
<comment type="similarity">
    <text evidence="2">Belongs to the dynein heavy chain family.</text>
</comment>
<dbReference type="GO" id="GO:0097729">
    <property type="term" value="C:9+2 motile cilium"/>
    <property type="evidence" value="ECO:0007669"/>
    <property type="project" value="UniProtKB-ARBA"/>
</dbReference>
<evidence type="ECO:0000256" key="13">
    <source>
        <dbReference type="ARBA" id="ARBA00023273"/>
    </source>
</evidence>
<dbReference type="Gene3D" id="1.20.140.100">
    <property type="entry name" value="Dynein heavy chain, N-terminal domain 2"/>
    <property type="match status" value="1"/>
</dbReference>
<dbReference type="Gene3D" id="1.20.920.20">
    <property type="match status" value="1"/>
</dbReference>
<keyword evidence="3" id="KW-0963">Cytoplasm</keyword>
<dbReference type="InterPro" id="IPR004273">
    <property type="entry name" value="Dynein_heavy_D6_P-loop"/>
</dbReference>
<keyword evidence="6" id="KW-0547">Nucleotide-binding</keyword>
<dbReference type="InterPro" id="IPR026983">
    <property type="entry name" value="DHC"/>
</dbReference>
<dbReference type="InterPro" id="IPR042228">
    <property type="entry name" value="Dynein_linker_3"/>
</dbReference>
<dbReference type="InterPro" id="IPR035706">
    <property type="entry name" value="AAA_9"/>
</dbReference>
<keyword evidence="10" id="KW-0969">Cilium</keyword>
<dbReference type="InterPro" id="IPR035699">
    <property type="entry name" value="AAA_6"/>
</dbReference>
<evidence type="ECO:0000256" key="11">
    <source>
        <dbReference type="ARBA" id="ARBA00023175"/>
    </source>
</evidence>
<dbReference type="Gene3D" id="6.10.140.1060">
    <property type="match status" value="1"/>
</dbReference>
<dbReference type="Gene3D" id="3.20.180.20">
    <property type="entry name" value="Dynein heavy chain, N-terminal domain 2"/>
    <property type="match status" value="1"/>
</dbReference>
<dbReference type="Pfam" id="PF03028">
    <property type="entry name" value="Dynein_heavy"/>
    <property type="match status" value="1"/>
</dbReference>
<dbReference type="FunFam" id="1.20.920.30:FF:000003">
    <property type="entry name" value="Dynein axonemal heavy chain 17"/>
    <property type="match status" value="1"/>
</dbReference>
<evidence type="ECO:0000256" key="1">
    <source>
        <dbReference type="ARBA" id="ARBA00004430"/>
    </source>
</evidence>
<keyword evidence="12" id="KW-0206">Cytoskeleton</keyword>
<dbReference type="Pfam" id="PF17857">
    <property type="entry name" value="AAA_lid_1"/>
    <property type="match status" value="1"/>
</dbReference>
<dbReference type="Pfam" id="PF17852">
    <property type="entry name" value="Dynein_AAA_lid"/>
    <property type="match status" value="1"/>
</dbReference>